<feature type="compositionally biased region" description="Acidic residues" evidence="1">
    <location>
        <begin position="156"/>
        <end position="166"/>
    </location>
</feature>
<feature type="signal peptide" evidence="2">
    <location>
        <begin position="1"/>
        <end position="18"/>
    </location>
</feature>
<evidence type="ECO:0000256" key="2">
    <source>
        <dbReference type="SAM" id="SignalP"/>
    </source>
</evidence>
<feature type="compositionally biased region" description="Acidic residues" evidence="1">
    <location>
        <begin position="91"/>
        <end position="107"/>
    </location>
</feature>
<feature type="region of interest" description="Disordered" evidence="1">
    <location>
        <begin position="50"/>
        <end position="69"/>
    </location>
</feature>
<evidence type="ECO:0000256" key="1">
    <source>
        <dbReference type="SAM" id="MobiDB-lite"/>
    </source>
</evidence>
<dbReference type="AlphaFoldDB" id="A0A7S1BB92"/>
<feature type="region of interest" description="Disordered" evidence="1">
    <location>
        <begin position="90"/>
        <end position="166"/>
    </location>
</feature>
<accession>A0A7S1BB92</accession>
<name>A0A7S1BB92_9STRA</name>
<evidence type="ECO:0000313" key="3">
    <source>
        <dbReference type="EMBL" id="CAD8880539.1"/>
    </source>
</evidence>
<protein>
    <submittedName>
        <fullName evidence="3">Uncharacterized protein</fullName>
    </submittedName>
</protein>
<gene>
    <name evidence="3" type="ORF">CHYS00102_LOCUS7725</name>
</gene>
<reference evidence="3" key="1">
    <citation type="submission" date="2021-01" db="EMBL/GenBank/DDBJ databases">
        <authorList>
            <person name="Corre E."/>
            <person name="Pelletier E."/>
            <person name="Niang G."/>
            <person name="Scheremetjew M."/>
            <person name="Finn R."/>
            <person name="Kale V."/>
            <person name="Holt S."/>
            <person name="Cochrane G."/>
            <person name="Meng A."/>
            <person name="Brown T."/>
            <person name="Cohen L."/>
        </authorList>
    </citation>
    <scope>NUCLEOTIDE SEQUENCE</scope>
    <source>
        <strain evidence="3">308</strain>
    </source>
</reference>
<feature type="compositionally biased region" description="Gly residues" evidence="1">
    <location>
        <begin position="55"/>
        <end position="67"/>
    </location>
</feature>
<feature type="chain" id="PRO_5030917905" evidence="2">
    <location>
        <begin position="19"/>
        <end position="166"/>
    </location>
</feature>
<dbReference type="EMBL" id="HBFR01010694">
    <property type="protein sequence ID" value="CAD8880539.1"/>
    <property type="molecule type" value="Transcribed_RNA"/>
</dbReference>
<proteinExistence type="predicted"/>
<organism evidence="3">
    <name type="scientific">Corethron hystrix</name>
    <dbReference type="NCBI Taxonomy" id="216773"/>
    <lineage>
        <taxon>Eukaryota</taxon>
        <taxon>Sar</taxon>
        <taxon>Stramenopiles</taxon>
        <taxon>Ochrophyta</taxon>
        <taxon>Bacillariophyta</taxon>
        <taxon>Coscinodiscophyceae</taxon>
        <taxon>Corethrophycidae</taxon>
        <taxon>Corethrales</taxon>
        <taxon>Corethraceae</taxon>
        <taxon>Corethron</taxon>
    </lineage>
</organism>
<sequence length="166" mass="17827">MTFSFLLLQLFSATTVTAFFVQCPLSLRPTFTSLPYRNIHPNSCQTALSSSPMPGLGGEASTEGGGFSYVEGTDYGDRAAELEAMGGDSFFLDDEEDDNEGLEDDVVSDERNEIVGTGSSLSSGWKATDGLGPQRDIDTEDLSGGSETTEKWVWDGVEDEGAYFDS</sequence>
<keyword evidence="2" id="KW-0732">Signal</keyword>